<dbReference type="Proteomes" id="UP000002220">
    <property type="component" value="Chromosome"/>
</dbReference>
<dbReference type="RefSeq" id="WP_013109354.1">
    <property type="nucleotide sequence ID" value="NC_014148.1"/>
</dbReference>
<evidence type="ECO:0000313" key="1">
    <source>
        <dbReference type="EMBL" id="ADG66923.1"/>
    </source>
</evidence>
<sequence>MFQFSRQTARQVLTAFRHAGLIHFSRRIQPPVTLIQRGTQLQMLCLTPEVWVLWQNFDPSRSPTPSPLTELSLGHAEQVTVPATLLRDVQGTTPDIVTIEVDQDLIKARWTTSGFEMEREYQRMDPPEGWPRAIWSELVEAPPGFLAALQRVMSLRDPSIKRYSLSCVQYSAQHQRLAGSNGHQLLIWNGLPLPWSDDLLLAGTDIFALPEWERASTVHLARTPTDLVVQSGSWVVGLKIETEGRYPLIDRVVPQLSETASQMELHPVDACRLIELLEHLPQAQITSEERIHQPVTVDLSQAFPVIRIQTRCAARATEIQLTRSTCWGTSGAISLETRYLLSALKMGFQQLGFQSSESAVRLDTPEAFYVIMPLTRDSLIPPGDHHVLATGQPQSGTREPVGLPAMRLEPVHPVSENSPVEISRSPFHKAHSRETIIV</sequence>
<dbReference type="EMBL" id="CP001744">
    <property type="protein sequence ID" value="ADG66923.1"/>
    <property type="molecule type" value="Genomic_DNA"/>
</dbReference>
<name>D5STT8_PLAL2</name>
<keyword evidence="2" id="KW-1185">Reference proteome</keyword>
<dbReference type="AlphaFoldDB" id="D5STT8"/>
<reference evidence="1 2" key="1">
    <citation type="journal article" date="2010" name="Stand. Genomic Sci.">
        <title>Complete genome sequence of Planctomyces limnophilus type strain (Mu 290).</title>
        <authorList>
            <person name="Labutti K."/>
            <person name="Sikorski J."/>
            <person name="Schneider S."/>
            <person name="Nolan M."/>
            <person name="Lucas S."/>
            <person name="Glavina Del Rio T."/>
            <person name="Tice H."/>
            <person name="Cheng J.F."/>
            <person name="Goodwin L."/>
            <person name="Pitluck S."/>
            <person name="Liolios K."/>
            <person name="Ivanova N."/>
            <person name="Mavromatis K."/>
            <person name="Mikhailova N."/>
            <person name="Pati A."/>
            <person name="Chen A."/>
            <person name="Palaniappan K."/>
            <person name="Land M."/>
            <person name="Hauser L."/>
            <person name="Chang Y.J."/>
            <person name="Jeffries C.D."/>
            <person name="Tindall B.J."/>
            <person name="Rohde M."/>
            <person name="Goker M."/>
            <person name="Woyke T."/>
            <person name="Bristow J."/>
            <person name="Eisen J.A."/>
            <person name="Markowitz V."/>
            <person name="Hugenholtz P."/>
            <person name="Kyrpides N.C."/>
            <person name="Klenk H.P."/>
            <person name="Lapidus A."/>
        </authorList>
    </citation>
    <scope>NUCLEOTIDE SEQUENCE [LARGE SCALE GENOMIC DNA]</scope>
    <source>
        <strain evidence="2">ATCC 43296 / DSM 3776 / IFAM 1008 / 290</strain>
    </source>
</reference>
<dbReference type="OrthoDB" id="215904at2"/>
<dbReference type="eggNOG" id="COG0592">
    <property type="taxonomic scope" value="Bacteria"/>
</dbReference>
<dbReference type="STRING" id="521674.Plim_1086"/>
<evidence type="ECO:0000313" key="2">
    <source>
        <dbReference type="Proteomes" id="UP000002220"/>
    </source>
</evidence>
<dbReference type="KEGG" id="plm:Plim_1086"/>
<gene>
    <name evidence="1" type="ordered locus">Plim_1086</name>
</gene>
<proteinExistence type="predicted"/>
<accession>D5STT8</accession>
<protein>
    <submittedName>
        <fullName evidence="1">Uncharacterized protein</fullName>
    </submittedName>
</protein>
<dbReference type="HOGENOM" id="CLU_661976_0_0_0"/>
<organism evidence="1 2">
    <name type="scientific">Planctopirus limnophila (strain ATCC 43296 / DSM 3776 / IFAM 1008 / Mu 290)</name>
    <name type="common">Planctomyces limnophilus</name>
    <dbReference type="NCBI Taxonomy" id="521674"/>
    <lineage>
        <taxon>Bacteria</taxon>
        <taxon>Pseudomonadati</taxon>
        <taxon>Planctomycetota</taxon>
        <taxon>Planctomycetia</taxon>
        <taxon>Planctomycetales</taxon>
        <taxon>Planctomycetaceae</taxon>
        <taxon>Planctopirus</taxon>
    </lineage>
</organism>